<organism evidence="1 2">
    <name type="scientific">Ancylomarina longa</name>
    <dbReference type="NCBI Taxonomy" id="2487017"/>
    <lineage>
        <taxon>Bacteria</taxon>
        <taxon>Pseudomonadati</taxon>
        <taxon>Bacteroidota</taxon>
        <taxon>Bacteroidia</taxon>
        <taxon>Marinilabiliales</taxon>
        <taxon>Marinifilaceae</taxon>
        <taxon>Ancylomarina</taxon>
    </lineage>
</organism>
<dbReference type="Proteomes" id="UP000282985">
    <property type="component" value="Unassembled WGS sequence"/>
</dbReference>
<evidence type="ECO:0000313" key="2">
    <source>
        <dbReference type="Proteomes" id="UP000282985"/>
    </source>
</evidence>
<reference evidence="1 2" key="1">
    <citation type="submission" date="2018-11" db="EMBL/GenBank/DDBJ databases">
        <title>Parancylomarina longa gen. nov., sp. nov., isolated from sediments of southern Okinawa.</title>
        <authorList>
            <person name="Fu T."/>
        </authorList>
    </citation>
    <scope>NUCLEOTIDE SEQUENCE [LARGE SCALE GENOMIC DNA]</scope>
    <source>
        <strain evidence="1 2">T3-2 S1-C</strain>
    </source>
</reference>
<keyword evidence="2" id="KW-1185">Reference proteome</keyword>
<dbReference type="EMBL" id="RJJX01000002">
    <property type="protein sequence ID" value="RUT79614.1"/>
    <property type="molecule type" value="Genomic_DNA"/>
</dbReference>
<name>A0A434AYP3_9BACT</name>
<comment type="caution">
    <text evidence="1">The sequence shown here is derived from an EMBL/GenBank/DDBJ whole genome shotgun (WGS) entry which is preliminary data.</text>
</comment>
<protein>
    <submittedName>
        <fullName evidence="1">Uncharacterized protein</fullName>
    </submittedName>
</protein>
<gene>
    <name evidence="1" type="ORF">DLK05_02680</name>
</gene>
<evidence type="ECO:0000313" key="1">
    <source>
        <dbReference type="EMBL" id="RUT79614.1"/>
    </source>
</evidence>
<accession>A0A434AYP3</accession>
<sequence length="67" mass="7520">MITRVVKIGKTPSGLGTLMGIGVRNSCQSLIETDELFFIYFPKGLLKLQFTFFTLEDDSSKGQQPYL</sequence>
<dbReference type="AlphaFoldDB" id="A0A434AYP3"/>
<proteinExistence type="predicted"/>